<protein>
    <submittedName>
        <fullName evidence="1">Uncharacterized protein</fullName>
    </submittedName>
</protein>
<sequence length="56" mass="6379">MLYGSHNYIELVRPVYVLTEDAEALRDLVPRWRGGKGGWTQNASPFVQVFTSRPLS</sequence>
<reference evidence="1 2" key="1">
    <citation type="submission" date="2020-04" db="EMBL/GenBank/DDBJ databases">
        <authorList>
            <person name="Hogendoorn C."/>
        </authorList>
    </citation>
    <scope>NUCLEOTIDE SEQUENCE [LARGE SCALE GENOMIC DNA]</scope>
    <source>
        <strain evidence="1">COOX1</strain>
    </source>
</reference>
<evidence type="ECO:0000313" key="1">
    <source>
        <dbReference type="EMBL" id="CAB3395256.1"/>
    </source>
</evidence>
<gene>
    <name evidence="1" type="ORF">COOX1_2820</name>
</gene>
<accession>A0A6F9EDE0</accession>
<evidence type="ECO:0000313" key="2">
    <source>
        <dbReference type="Proteomes" id="UP000502196"/>
    </source>
</evidence>
<proteinExistence type="predicted"/>
<organism evidence="1 2">
    <name type="scientific">Kyrpidia spormannii</name>
    <dbReference type="NCBI Taxonomy" id="2055160"/>
    <lineage>
        <taxon>Bacteria</taxon>
        <taxon>Bacillati</taxon>
        <taxon>Bacillota</taxon>
        <taxon>Bacilli</taxon>
        <taxon>Bacillales</taxon>
        <taxon>Alicyclobacillaceae</taxon>
        <taxon>Kyrpidia</taxon>
    </lineage>
</organism>
<dbReference type="EMBL" id="LR792683">
    <property type="protein sequence ID" value="CAB3395256.1"/>
    <property type="molecule type" value="Genomic_DNA"/>
</dbReference>
<name>A0A6F9EDE0_9BACL</name>
<dbReference type="AlphaFoldDB" id="A0A6F9EDE0"/>
<dbReference type="Proteomes" id="UP000502196">
    <property type="component" value="Chromosome"/>
</dbReference>